<accession>A0A150IQE8</accession>
<dbReference type="GO" id="GO:0003735">
    <property type="term" value="F:structural constituent of ribosome"/>
    <property type="evidence" value="ECO:0007669"/>
    <property type="project" value="UniProtKB-UniRule"/>
</dbReference>
<keyword evidence="6" id="KW-0699">rRNA-binding</keyword>
<dbReference type="PATRIC" id="fig|1706436.3.peg.1325"/>
<dbReference type="EMBL" id="LNGF01000034">
    <property type="protein sequence ID" value="KYC47092.1"/>
    <property type="molecule type" value="Genomic_DNA"/>
</dbReference>
<comment type="similarity">
    <text evidence="2 6 7">Belongs to the universal ribosomal protein uS19 family.</text>
</comment>
<dbReference type="GO" id="GO:0022627">
    <property type="term" value="C:cytosolic small ribosomal subunit"/>
    <property type="evidence" value="ECO:0007669"/>
    <property type="project" value="UniProtKB-UniRule"/>
</dbReference>
<dbReference type="GO" id="GO:0006412">
    <property type="term" value="P:translation"/>
    <property type="evidence" value="ECO:0007669"/>
    <property type="project" value="UniProtKB-UniRule"/>
</dbReference>
<dbReference type="SUPFAM" id="SSF54570">
    <property type="entry name" value="Ribosomal protein S19"/>
    <property type="match status" value="1"/>
</dbReference>
<proteinExistence type="inferred from homology"/>
<evidence type="ECO:0000313" key="9">
    <source>
        <dbReference type="EMBL" id="KYC44904.1"/>
    </source>
</evidence>
<dbReference type="InterPro" id="IPR020934">
    <property type="entry name" value="Ribosomal_uS19_CS"/>
</dbReference>
<evidence type="ECO:0000256" key="6">
    <source>
        <dbReference type="HAMAP-Rule" id="MF_00531"/>
    </source>
</evidence>
<keyword evidence="4 6" id="KW-0687">Ribonucleoprotein</keyword>
<evidence type="ECO:0000313" key="10">
    <source>
        <dbReference type="EMBL" id="KYC47092.1"/>
    </source>
</evidence>
<dbReference type="Proteomes" id="UP000092401">
    <property type="component" value="Unassembled WGS sequence"/>
</dbReference>
<dbReference type="PANTHER" id="PTHR11880:SF2">
    <property type="entry name" value="SMALL RIBOSOMAL SUBUNIT PROTEIN US19"/>
    <property type="match status" value="1"/>
</dbReference>
<comment type="function">
    <text evidence="1 6">Protein S19 forms a complex with S13 that binds strongly to the 16S ribosomal RNA.</text>
</comment>
<dbReference type="EMBL" id="LNGE01000037">
    <property type="protein sequence ID" value="KYC44904.1"/>
    <property type="molecule type" value="Genomic_DNA"/>
</dbReference>
<dbReference type="Proteomes" id="UP000091929">
    <property type="component" value="Unassembled WGS sequence"/>
</dbReference>
<dbReference type="InterPro" id="IPR023575">
    <property type="entry name" value="Ribosomal_uS19_SF"/>
</dbReference>
<evidence type="ECO:0000256" key="3">
    <source>
        <dbReference type="ARBA" id="ARBA00022980"/>
    </source>
</evidence>
<dbReference type="AlphaFoldDB" id="A0A150IQE8"/>
<keyword evidence="3 6" id="KW-0689">Ribosomal protein</keyword>
<dbReference type="FunFam" id="3.30.860.10:FF:000002">
    <property type="entry name" value="40S ribosomal protein S15"/>
    <property type="match status" value="1"/>
</dbReference>
<dbReference type="NCBIfam" id="TIGR01025">
    <property type="entry name" value="uS19_arch"/>
    <property type="match status" value="1"/>
</dbReference>
<dbReference type="GO" id="GO:0019843">
    <property type="term" value="F:rRNA binding"/>
    <property type="evidence" value="ECO:0007669"/>
    <property type="project" value="UniProtKB-UniRule"/>
</dbReference>
<protein>
    <recommendedName>
        <fullName evidence="5 6">Small ribosomal subunit protein uS19</fullName>
    </recommendedName>
</protein>
<dbReference type="PRINTS" id="PR00975">
    <property type="entry name" value="RIBOSOMALS19"/>
</dbReference>
<comment type="caution">
    <text evidence="10">The sequence shown here is derived from an EMBL/GenBank/DDBJ whole genome shotgun (WGS) entry which is preliminary data.</text>
</comment>
<name>A0A150IQE8_9EURY</name>
<evidence type="ECO:0000256" key="7">
    <source>
        <dbReference type="RuleBase" id="RU003485"/>
    </source>
</evidence>
<dbReference type="HAMAP" id="MF_00531">
    <property type="entry name" value="Ribosomal_uS19"/>
    <property type="match status" value="1"/>
</dbReference>
<dbReference type="PATRIC" id="fig|1706437.3.peg.1475"/>
<evidence type="ECO:0000256" key="4">
    <source>
        <dbReference type="ARBA" id="ARBA00023274"/>
    </source>
</evidence>
<feature type="region of interest" description="Disordered" evidence="8">
    <location>
        <begin position="114"/>
        <end position="135"/>
    </location>
</feature>
<sequence>MAKKEFSFMGYSVEQMGKMSMDKLIELLPSRQRRSLKRGLPVRQKKLLKNIRESKKEMEAGNKYTVKTHCRDMVILPEMLGVTIGIYNGKEFVPIEITPEMVGHYLGEFAPSRRKVSHGAPGVGSTKSSQYVPLR</sequence>
<dbReference type="PROSITE" id="PS00323">
    <property type="entry name" value="RIBOSOMAL_S19"/>
    <property type="match status" value="1"/>
</dbReference>
<evidence type="ECO:0000256" key="1">
    <source>
        <dbReference type="ARBA" id="ARBA00003239"/>
    </source>
</evidence>
<evidence type="ECO:0000313" key="12">
    <source>
        <dbReference type="Proteomes" id="UP000092401"/>
    </source>
</evidence>
<reference evidence="11 12" key="1">
    <citation type="journal article" date="2016" name="ISME J.">
        <title>Chasing the elusive Euryarchaeota class WSA2: genomes reveal a uniquely fastidious methyl-reducing methanogen.</title>
        <authorList>
            <person name="Nobu M.K."/>
            <person name="Narihiro T."/>
            <person name="Kuroda K."/>
            <person name="Mei R."/>
            <person name="Liu W.T."/>
        </authorList>
    </citation>
    <scope>NUCLEOTIDE SEQUENCE [LARGE SCALE GENOMIC DNA]</scope>
    <source>
        <strain evidence="9">B03fssc0709_Meth_Bin005</strain>
        <strain evidence="10">B15fssc0709_Meth_Bin003</strain>
    </source>
</reference>
<dbReference type="Pfam" id="PF00203">
    <property type="entry name" value="Ribosomal_S19"/>
    <property type="match status" value="1"/>
</dbReference>
<organism evidence="10 11">
    <name type="scientific">Candidatus Methanofastidiosum methylothiophilum</name>
    <dbReference type="NCBI Taxonomy" id="1705564"/>
    <lineage>
        <taxon>Archaea</taxon>
        <taxon>Methanobacteriati</taxon>
        <taxon>Methanobacteriota</taxon>
        <taxon>Stenosarchaea group</taxon>
        <taxon>Candidatus Methanofastidiosia</taxon>
        <taxon>Candidatus Methanofastidiosales</taxon>
        <taxon>Candidatus Methanofastidiosaceae</taxon>
        <taxon>Candidatus Methanofastidiosum</taxon>
    </lineage>
</organism>
<evidence type="ECO:0000313" key="11">
    <source>
        <dbReference type="Proteomes" id="UP000091929"/>
    </source>
</evidence>
<dbReference type="GO" id="GO:0000028">
    <property type="term" value="P:ribosomal small subunit assembly"/>
    <property type="evidence" value="ECO:0007669"/>
    <property type="project" value="TreeGrafter"/>
</dbReference>
<keyword evidence="6" id="KW-0694">RNA-binding</keyword>
<gene>
    <name evidence="6" type="primary">rps19p</name>
    <name evidence="9" type="ORF">APG10_01305</name>
    <name evidence="10" type="ORF">APG11_01467</name>
</gene>
<feature type="compositionally biased region" description="Polar residues" evidence="8">
    <location>
        <begin position="125"/>
        <end position="135"/>
    </location>
</feature>
<evidence type="ECO:0000256" key="2">
    <source>
        <dbReference type="ARBA" id="ARBA00007345"/>
    </source>
</evidence>
<dbReference type="NCBIfam" id="NF003121">
    <property type="entry name" value="PRK04038.1"/>
    <property type="match status" value="1"/>
</dbReference>
<dbReference type="InterPro" id="IPR002222">
    <property type="entry name" value="Ribosomal_uS19"/>
</dbReference>
<evidence type="ECO:0000256" key="8">
    <source>
        <dbReference type="SAM" id="MobiDB-lite"/>
    </source>
</evidence>
<dbReference type="PANTHER" id="PTHR11880">
    <property type="entry name" value="RIBOSOMAL PROTEIN S19P FAMILY MEMBER"/>
    <property type="match status" value="1"/>
</dbReference>
<dbReference type="InterPro" id="IPR005713">
    <property type="entry name" value="Ribosomal_uS19_euk/arc"/>
</dbReference>
<accession>A0A150IJU5</accession>
<evidence type="ECO:0000256" key="5">
    <source>
        <dbReference type="ARBA" id="ARBA00035163"/>
    </source>
</evidence>
<dbReference type="Gene3D" id="3.30.860.10">
    <property type="entry name" value="30s Ribosomal Protein S19, Chain A"/>
    <property type="match status" value="1"/>
</dbReference>